<dbReference type="EMBL" id="CM018049">
    <property type="protein sequence ID" value="KAA8520198.1"/>
    <property type="molecule type" value="Genomic_DNA"/>
</dbReference>
<reference evidence="4 5" key="1">
    <citation type="submission" date="2019-09" db="EMBL/GenBank/DDBJ databases">
        <title>A chromosome-level genome assembly of the Chinese tupelo Nyssa sinensis.</title>
        <authorList>
            <person name="Yang X."/>
            <person name="Kang M."/>
            <person name="Yang Y."/>
            <person name="Xiong H."/>
            <person name="Wang M."/>
            <person name="Zhang Z."/>
            <person name="Wang Z."/>
            <person name="Wu H."/>
            <person name="Ma T."/>
            <person name="Liu J."/>
            <person name="Xi Z."/>
        </authorList>
    </citation>
    <scope>NUCLEOTIDE SEQUENCE [LARGE SCALE GENOMIC DNA]</scope>
    <source>
        <strain evidence="4">J267</strain>
        <tissue evidence="4">Leaf</tissue>
    </source>
</reference>
<evidence type="ECO:0000256" key="2">
    <source>
        <dbReference type="SAM" id="MobiDB-lite"/>
    </source>
</evidence>
<dbReference type="PANTHER" id="PTHR31286:SF99">
    <property type="entry name" value="DUF4283 DOMAIN-CONTAINING PROTEIN"/>
    <property type="match status" value="1"/>
</dbReference>
<dbReference type="InterPro" id="IPR036691">
    <property type="entry name" value="Endo/exonu/phosph_ase_sf"/>
</dbReference>
<keyword evidence="1" id="KW-0863">Zinc-finger</keyword>
<dbReference type="PANTHER" id="PTHR31286">
    <property type="entry name" value="GLYCINE-RICH CELL WALL STRUCTURAL PROTEIN 1.8-LIKE"/>
    <property type="match status" value="1"/>
</dbReference>
<dbReference type="Proteomes" id="UP000325577">
    <property type="component" value="Linkage Group LG6"/>
</dbReference>
<sequence length="810" mass="89413">MAKQTNPFHGDHDDEDVVRKHDNLKKKKALTSDGDSETPISSTCVETCLPHQTSGQHELGFPDDANDILPVVNLSSTQKAQLSAPYKHSLFAKVLGKRVGDQKLQTHLRRLWSPEGELVIVPLENDFFSLRFSLPSDYNKVLEGAPWLIDDHYITLRPWIPNFKPSEAIIGQTAVWIRLPGLPIEYYVKEMLQRIGAAIGDLVRIDTVTERRTKGRFARLCVKMDLNRPLPPQIKLGGLCQRIEYEGLHVICYQCGRVGHRQQDCSYLLPVGTNRTHHHVSSQPSSELSAPQELPNTSQNLASNNSPSSSFYGPWLQVPLRRAQRPRHLAKDSAQQQPQVPNHNTAAIKSEALQLGSRFRVLEEENLVDVADEPESQKLKSSTSADEPRSPKVKSSTSADEPRSPKVKSSTSADEPGPPKVKSSTSVSSPPDHTKMKAGPNNTLEQTHLQPGEGSSSAAKDTETSTQANDLPLALKKTLKPEEASTGNDPLFKPKVASGFSSSSISPETHRPNAPPLSPTSCDSNVSPLPPTTLVTGSTSTEPLSHQPTESVIINQLPTACPSFHLNQPQPSAMVIEFYSQGVQRSTQQLEIIDTSIELSTEGSPTVVSFDSKISSIDIGLNIFPLFNGMGNQHWIYFIPTVVDHTKYPVPPTCPKKLLSWNCRGAGDAKFMRAMKDLCQLHQPSIVLLFDTRISGSNADQVIKEIGFSDSYCIDPVGFTGGIWLLWCKDDVEIEINPIASQQIHMAVRFPSEPRDSMLYGVDADVESPNWRLYGVDSDSDPLSQPRSPDFVYNPEQLTFPPSSQWISSY</sequence>
<dbReference type="OrthoDB" id="1575084at2759"/>
<feature type="compositionally biased region" description="Polar residues" evidence="2">
    <location>
        <begin position="333"/>
        <end position="343"/>
    </location>
</feature>
<protein>
    <recommendedName>
        <fullName evidence="3">CCHC-type domain-containing protein</fullName>
    </recommendedName>
</protein>
<proteinExistence type="predicted"/>
<feature type="compositionally biased region" description="Polar residues" evidence="2">
    <location>
        <begin position="440"/>
        <end position="469"/>
    </location>
</feature>
<dbReference type="InterPro" id="IPR040256">
    <property type="entry name" value="At4g02000-like"/>
</dbReference>
<dbReference type="PROSITE" id="PS50158">
    <property type="entry name" value="ZF_CCHC"/>
    <property type="match status" value="1"/>
</dbReference>
<evidence type="ECO:0000259" key="3">
    <source>
        <dbReference type="PROSITE" id="PS50158"/>
    </source>
</evidence>
<keyword evidence="1" id="KW-0862">Zinc</keyword>
<dbReference type="GO" id="GO:0008270">
    <property type="term" value="F:zinc ion binding"/>
    <property type="evidence" value="ECO:0007669"/>
    <property type="project" value="UniProtKB-KW"/>
</dbReference>
<feature type="region of interest" description="Disordered" evidence="2">
    <location>
        <begin position="276"/>
        <end position="308"/>
    </location>
</feature>
<organism evidence="4 5">
    <name type="scientific">Nyssa sinensis</name>
    <dbReference type="NCBI Taxonomy" id="561372"/>
    <lineage>
        <taxon>Eukaryota</taxon>
        <taxon>Viridiplantae</taxon>
        <taxon>Streptophyta</taxon>
        <taxon>Embryophyta</taxon>
        <taxon>Tracheophyta</taxon>
        <taxon>Spermatophyta</taxon>
        <taxon>Magnoliopsida</taxon>
        <taxon>eudicotyledons</taxon>
        <taxon>Gunneridae</taxon>
        <taxon>Pentapetalae</taxon>
        <taxon>asterids</taxon>
        <taxon>Cornales</taxon>
        <taxon>Nyssaceae</taxon>
        <taxon>Nyssa</taxon>
    </lineage>
</organism>
<feature type="region of interest" description="Disordered" evidence="2">
    <location>
        <begin position="324"/>
        <end position="343"/>
    </location>
</feature>
<feature type="compositionally biased region" description="Polar residues" evidence="2">
    <location>
        <begin position="281"/>
        <end position="308"/>
    </location>
</feature>
<dbReference type="AlphaFoldDB" id="A0A5J4ZR56"/>
<evidence type="ECO:0000313" key="5">
    <source>
        <dbReference type="Proteomes" id="UP000325577"/>
    </source>
</evidence>
<feature type="compositionally biased region" description="Basic and acidic residues" evidence="2">
    <location>
        <begin position="9"/>
        <end position="21"/>
    </location>
</feature>
<feature type="domain" description="CCHC-type" evidence="3">
    <location>
        <begin position="252"/>
        <end position="265"/>
    </location>
</feature>
<keyword evidence="1" id="KW-0479">Metal-binding</keyword>
<name>A0A5J4ZR56_9ASTE</name>
<gene>
    <name evidence="4" type="ORF">F0562_014454</name>
</gene>
<dbReference type="InterPro" id="IPR025558">
    <property type="entry name" value="DUF4283"/>
</dbReference>
<feature type="region of interest" description="Disordered" evidence="2">
    <location>
        <begin position="1"/>
        <end position="40"/>
    </location>
</feature>
<feature type="region of interest" description="Disordered" evidence="2">
    <location>
        <begin position="366"/>
        <end position="548"/>
    </location>
</feature>
<feature type="compositionally biased region" description="Polar residues" evidence="2">
    <location>
        <begin position="519"/>
        <end position="548"/>
    </location>
</feature>
<evidence type="ECO:0000313" key="4">
    <source>
        <dbReference type="EMBL" id="KAA8520198.1"/>
    </source>
</evidence>
<evidence type="ECO:0000256" key="1">
    <source>
        <dbReference type="PROSITE-ProRule" id="PRU00047"/>
    </source>
</evidence>
<dbReference type="GO" id="GO:0003676">
    <property type="term" value="F:nucleic acid binding"/>
    <property type="evidence" value="ECO:0007669"/>
    <property type="project" value="InterPro"/>
</dbReference>
<feature type="compositionally biased region" description="Low complexity" evidence="2">
    <location>
        <begin position="420"/>
        <end position="431"/>
    </location>
</feature>
<keyword evidence="5" id="KW-1185">Reference proteome</keyword>
<accession>A0A5J4ZR56</accession>
<dbReference type="Gene3D" id="3.60.10.10">
    <property type="entry name" value="Endonuclease/exonuclease/phosphatase"/>
    <property type="match status" value="1"/>
</dbReference>
<dbReference type="Pfam" id="PF14111">
    <property type="entry name" value="DUF4283"/>
    <property type="match status" value="1"/>
</dbReference>
<dbReference type="InterPro" id="IPR001878">
    <property type="entry name" value="Znf_CCHC"/>
</dbReference>